<reference evidence="1 4" key="1">
    <citation type="submission" date="2020-08" db="EMBL/GenBank/DDBJ databases">
        <title>Genomic Encyclopedia of Type Strains, Phase IV (KMG-IV): sequencing the most valuable type-strain genomes for metagenomic binning, comparative biology and taxonomic classification.</title>
        <authorList>
            <person name="Goeker M."/>
        </authorList>
    </citation>
    <scope>NUCLEOTIDE SEQUENCE [LARGE SCALE GENOMIC DNA]</scope>
    <source>
        <strain evidence="1 4">DSM 101535</strain>
    </source>
</reference>
<dbReference type="EMBL" id="JACIJN010000004">
    <property type="protein sequence ID" value="MBB5725684.1"/>
    <property type="molecule type" value="Genomic_DNA"/>
</dbReference>
<reference evidence="2 3" key="2">
    <citation type="submission" date="2020-08" db="EMBL/GenBank/DDBJ databases">
        <title>The Agave Microbiome: Exploring the role of microbial communities in plant adaptations to desert environments.</title>
        <authorList>
            <person name="Partida-Martinez L.P."/>
        </authorList>
    </citation>
    <scope>NUCLEOTIDE SEQUENCE [LARGE SCALE GENOMIC DNA]</scope>
    <source>
        <strain evidence="2 3">AS3.13</strain>
    </source>
</reference>
<organism evidence="2 3">
    <name type="scientific">Sphingomonas endophytica</name>
    <dbReference type="NCBI Taxonomy" id="869719"/>
    <lineage>
        <taxon>Bacteria</taxon>
        <taxon>Pseudomonadati</taxon>
        <taxon>Pseudomonadota</taxon>
        <taxon>Alphaproteobacteria</taxon>
        <taxon>Sphingomonadales</taxon>
        <taxon>Sphingomonadaceae</taxon>
        <taxon>Sphingomonas</taxon>
    </lineage>
</organism>
<keyword evidence="2" id="KW-0282">Flagellum</keyword>
<gene>
    <name evidence="2" type="ORF">F4693_002342</name>
    <name evidence="1" type="ORF">FHS97_001610</name>
</gene>
<dbReference type="RefSeq" id="WP_184035543.1">
    <property type="nucleotide sequence ID" value="NZ_BAABAR010000004.1"/>
</dbReference>
<accession>A0A7X0MNH2</accession>
<dbReference type="EMBL" id="JACHBT010000012">
    <property type="protein sequence ID" value="MBB6505354.1"/>
    <property type="molecule type" value="Genomic_DNA"/>
</dbReference>
<keyword evidence="4" id="KW-1185">Reference proteome</keyword>
<protein>
    <submittedName>
        <fullName evidence="2">Flagellar biosynthesis/type III secretory pathway chaperone</fullName>
    </submittedName>
</protein>
<evidence type="ECO:0000313" key="3">
    <source>
        <dbReference type="Proteomes" id="UP000522313"/>
    </source>
</evidence>
<dbReference type="Proteomes" id="UP000560131">
    <property type="component" value="Unassembled WGS sequence"/>
</dbReference>
<dbReference type="AlphaFoldDB" id="A0A7X0MNH2"/>
<comment type="caution">
    <text evidence="2">The sequence shown here is derived from an EMBL/GenBank/DDBJ whole genome shotgun (WGS) entry which is preliminary data.</text>
</comment>
<keyword evidence="2" id="KW-0969">Cilium</keyword>
<sequence length="140" mass="15508">MFDRLSDLLTSLLLLMEEETQYIRSCTFDATLPELAATKIRLIGQLEHVTAVIARDEQNWSATLTEQDRAHLTDMLRTFETTAADNRAALKRQIDLSVELIGAIAAEAKRQAGRSSSTYGAAGTLSVYDPTMPIAINSRY</sequence>
<name>A0A7X0MNH2_9SPHN</name>
<proteinExistence type="predicted"/>
<evidence type="ECO:0000313" key="1">
    <source>
        <dbReference type="EMBL" id="MBB5725684.1"/>
    </source>
</evidence>
<reference evidence="2 3" key="3">
    <citation type="submission" date="2020-08" db="EMBL/GenBank/DDBJ databases">
        <authorList>
            <person name="Partida-Martinez L."/>
            <person name="Huntemann M."/>
            <person name="Clum A."/>
            <person name="Wang J."/>
            <person name="Palaniappan K."/>
            <person name="Ritter S."/>
            <person name="Chen I.-M."/>
            <person name="Stamatis D."/>
            <person name="Reddy T."/>
            <person name="O'Malley R."/>
            <person name="Daum C."/>
            <person name="Shapiro N."/>
            <person name="Ivanova N."/>
            <person name="Kyrpides N."/>
            <person name="Woyke T."/>
        </authorList>
    </citation>
    <scope>NUCLEOTIDE SEQUENCE [LARGE SCALE GENOMIC DNA]</scope>
    <source>
        <strain evidence="2 3">AS3.13</strain>
    </source>
</reference>
<keyword evidence="2" id="KW-0966">Cell projection</keyword>
<evidence type="ECO:0000313" key="2">
    <source>
        <dbReference type="EMBL" id="MBB6505354.1"/>
    </source>
</evidence>
<dbReference type="Proteomes" id="UP000522313">
    <property type="component" value="Unassembled WGS sequence"/>
</dbReference>
<evidence type="ECO:0000313" key="4">
    <source>
        <dbReference type="Proteomes" id="UP000560131"/>
    </source>
</evidence>